<evidence type="ECO:0000313" key="5">
    <source>
        <dbReference type="EMBL" id="ABM38418.1"/>
    </source>
</evidence>
<dbReference type="InterPro" id="IPR028098">
    <property type="entry name" value="Glyco_trans_4-like_N"/>
</dbReference>
<gene>
    <name evidence="5" type="ordered locus">Pnap_3120</name>
</gene>
<dbReference type="Pfam" id="PF13439">
    <property type="entry name" value="Glyco_transf_4"/>
    <property type="match status" value="1"/>
</dbReference>
<feature type="domain" description="Glycosyl transferase family 1" evidence="3">
    <location>
        <begin position="184"/>
        <end position="347"/>
    </location>
</feature>
<feature type="domain" description="Glycosyltransferase subfamily 4-like N-terminal" evidence="4">
    <location>
        <begin position="25"/>
        <end position="164"/>
    </location>
</feature>
<evidence type="ECO:0000256" key="1">
    <source>
        <dbReference type="ARBA" id="ARBA00022676"/>
    </source>
</evidence>
<organism evidence="5 6">
    <name type="scientific">Polaromonas naphthalenivorans (strain CJ2)</name>
    <dbReference type="NCBI Taxonomy" id="365044"/>
    <lineage>
        <taxon>Bacteria</taxon>
        <taxon>Pseudomonadati</taxon>
        <taxon>Pseudomonadota</taxon>
        <taxon>Betaproteobacteria</taxon>
        <taxon>Burkholderiales</taxon>
        <taxon>Comamonadaceae</taxon>
        <taxon>Polaromonas</taxon>
    </lineage>
</organism>
<dbReference type="InterPro" id="IPR001296">
    <property type="entry name" value="Glyco_trans_1"/>
</dbReference>
<evidence type="ECO:0000259" key="4">
    <source>
        <dbReference type="Pfam" id="PF13439"/>
    </source>
</evidence>
<dbReference type="Pfam" id="PF00534">
    <property type="entry name" value="Glycos_transf_1"/>
    <property type="match status" value="1"/>
</dbReference>
<dbReference type="PANTHER" id="PTHR12526:SF629">
    <property type="entry name" value="TEICHURONIC ACID BIOSYNTHESIS GLYCOSYLTRANSFERASE TUAH-RELATED"/>
    <property type="match status" value="1"/>
</dbReference>
<dbReference type="PANTHER" id="PTHR12526">
    <property type="entry name" value="GLYCOSYLTRANSFERASE"/>
    <property type="match status" value="1"/>
</dbReference>
<keyword evidence="6" id="KW-1185">Reference proteome</keyword>
<name>A1VRZ0_POLNA</name>
<dbReference type="CAZy" id="GT4">
    <property type="family name" value="Glycosyltransferase Family 4"/>
</dbReference>
<keyword evidence="1" id="KW-0328">Glycosyltransferase</keyword>
<dbReference type="EMBL" id="CP000529">
    <property type="protein sequence ID" value="ABM38418.1"/>
    <property type="molecule type" value="Genomic_DNA"/>
</dbReference>
<dbReference type="HOGENOM" id="CLU_009583_36_1_4"/>
<dbReference type="eggNOG" id="COG0438">
    <property type="taxonomic scope" value="Bacteria"/>
</dbReference>
<dbReference type="GO" id="GO:0016757">
    <property type="term" value="F:glycosyltransferase activity"/>
    <property type="evidence" value="ECO:0007669"/>
    <property type="project" value="UniProtKB-KW"/>
</dbReference>
<evidence type="ECO:0000313" key="6">
    <source>
        <dbReference type="Proteomes" id="UP000000644"/>
    </source>
</evidence>
<dbReference type="AlphaFoldDB" id="A1VRZ0"/>
<accession>A1VRZ0</accession>
<dbReference type="STRING" id="365044.Pnap_3120"/>
<dbReference type="Proteomes" id="UP000000644">
    <property type="component" value="Chromosome"/>
</dbReference>
<evidence type="ECO:0000256" key="2">
    <source>
        <dbReference type="ARBA" id="ARBA00022679"/>
    </source>
</evidence>
<sequence>MKHSLKITHLTSAHPRGDTRIFIKQCRSLIAAGFSVSLVVADGKGHELLEGVQVFDVGKLPGRLKRILMTTGRVFRQALLLDADLYHLHDPELIPIGLKLKRLGKRVIFDAHEDVPKQLLGKPYLGPLRLRALAGAFSLYERYACSKFDGLVAATPYIRNKFLAINPRTVDINNFPVLGEVDAAIPWNSKQAEVCYVGGIASNRGIHEVIMAMGQLPSTVRLNLAGCFSETAVELLTKTMPGWQRVNELGFVDRLGVREVLRRSVAGLVTLRPMINYLDALPVKMFEYMAAGIPPIASNFPLWREIIEGNDCGLCVDPLDPAAIARAIDYLVTHPDEARRMGENGRRAVLEKYNWSIEEAKLLSFYDQVLAC</sequence>
<dbReference type="CDD" id="cd03794">
    <property type="entry name" value="GT4_WbuB-like"/>
    <property type="match status" value="1"/>
</dbReference>
<reference evidence="6" key="1">
    <citation type="journal article" date="2009" name="Environ. Microbiol.">
        <title>The genome of Polaromonas naphthalenivorans strain CJ2, isolated from coal tar-contaminated sediment, reveals physiological and metabolic versatility and evolution through extensive horizontal gene transfer.</title>
        <authorList>
            <person name="Yagi J.M."/>
            <person name="Sims D."/>
            <person name="Brettin T."/>
            <person name="Bruce D."/>
            <person name="Madsen E.L."/>
        </authorList>
    </citation>
    <scope>NUCLEOTIDE SEQUENCE [LARGE SCALE GENOMIC DNA]</scope>
    <source>
        <strain evidence="6">CJ2</strain>
    </source>
</reference>
<proteinExistence type="predicted"/>
<protein>
    <submittedName>
        <fullName evidence="5">Glycosyl transferase, group 1</fullName>
    </submittedName>
</protein>
<evidence type="ECO:0000259" key="3">
    <source>
        <dbReference type="Pfam" id="PF00534"/>
    </source>
</evidence>
<dbReference type="RefSeq" id="WP_011802489.1">
    <property type="nucleotide sequence ID" value="NC_008781.1"/>
</dbReference>
<dbReference type="Gene3D" id="3.40.50.2000">
    <property type="entry name" value="Glycogen Phosphorylase B"/>
    <property type="match status" value="2"/>
</dbReference>
<keyword evidence="2 5" id="KW-0808">Transferase</keyword>
<dbReference type="SUPFAM" id="SSF53756">
    <property type="entry name" value="UDP-Glycosyltransferase/glycogen phosphorylase"/>
    <property type="match status" value="1"/>
</dbReference>
<dbReference type="OrthoDB" id="9815351at2"/>
<dbReference type="KEGG" id="pna:Pnap_3120"/>